<dbReference type="GO" id="GO:0003677">
    <property type="term" value="F:DNA binding"/>
    <property type="evidence" value="ECO:0007669"/>
    <property type="project" value="UniProtKB-KW"/>
</dbReference>
<feature type="compositionally biased region" description="Basic and acidic residues" evidence="1">
    <location>
        <begin position="163"/>
        <end position="172"/>
    </location>
</feature>
<feature type="region of interest" description="Disordered" evidence="1">
    <location>
        <begin position="147"/>
        <end position="172"/>
    </location>
</feature>
<dbReference type="STRING" id="240159.A0A4U5VE31"/>
<organism evidence="2 3">
    <name type="scientific">Collichthys lucidus</name>
    <name type="common">Big head croaker</name>
    <name type="synonym">Sciaena lucida</name>
    <dbReference type="NCBI Taxonomy" id="240159"/>
    <lineage>
        <taxon>Eukaryota</taxon>
        <taxon>Metazoa</taxon>
        <taxon>Chordata</taxon>
        <taxon>Craniata</taxon>
        <taxon>Vertebrata</taxon>
        <taxon>Euteleostomi</taxon>
        <taxon>Actinopterygii</taxon>
        <taxon>Neopterygii</taxon>
        <taxon>Teleostei</taxon>
        <taxon>Neoteleostei</taxon>
        <taxon>Acanthomorphata</taxon>
        <taxon>Eupercaria</taxon>
        <taxon>Sciaenidae</taxon>
        <taxon>Collichthys</taxon>
    </lineage>
</organism>
<keyword evidence="2" id="KW-0238">DNA-binding</keyword>
<dbReference type="AlphaFoldDB" id="A0A4U5VE31"/>
<accession>A0A4U5VE31</accession>
<evidence type="ECO:0000313" key="2">
    <source>
        <dbReference type="EMBL" id="TKS86447.1"/>
    </source>
</evidence>
<name>A0A4U5VE31_COLLU</name>
<reference evidence="2 3" key="1">
    <citation type="submission" date="2019-01" db="EMBL/GenBank/DDBJ databases">
        <title>Genome Assembly of Collichthys lucidus.</title>
        <authorList>
            <person name="Cai M."/>
            <person name="Xiao S."/>
        </authorList>
    </citation>
    <scope>NUCLEOTIDE SEQUENCE [LARGE SCALE GENOMIC DNA]</scope>
    <source>
        <strain evidence="2">JT15FE1705JMU</strain>
        <tissue evidence="2">Muscle</tissue>
    </source>
</reference>
<evidence type="ECO:0000313" key="3">
    <source>
        <dbReference type="Proteomes" id="UP000298787"/>
    </source>
</evidence>
<gene>
    <name evidence="2" type="ORF">D9C73_020564</name>
</gene>
<proteinExistence type="predicted"/>
<evidence type="ECO:0000256" key="1">
    <source>
        <dbReference type="SAM" id="MobiDB-lite"/>
    </source>
</evidence>
<sequence>MSYLKQPPYTVNGLSLTTSGMDLLHPSVGYPEGTNGTRQALPTYSHSRFQCMFAGQHPATSRSTTWQCQLSARETTGGMWGLGPQITKRLEIDPGNRDVAFPNPLNSNPSHIYLYCLVCFTRGTPHIPALPWLPACIPGHGDSMGSHNPRQLADLGWATDSQRQGRGEEQRG</sequence>
<dbReference type="EMBL" id="CM014095">
    <property type="protein sequence ID" value="TKS86447.1"/>
    <property type="molecule type" value="Genomic_DNA"/>
</dbReference>
<dbReference type="Proteomes" id="UP000298787">
    <property type="component" value="Chromosome 18"/>
</dbReference>
<keyword evidence="2" id="KW-0371">Homeobox</keyword>
<protein>
    <submittedName>
        <fullName evidence="2">Homeobox protein OTX2</fullName>
    </submittedName>
</protein>
<keyword evidence="3" id="KW-1185">Reference proteome</keyword>